<evidence type="ECO:0000313" key="2">
    <source>
        <dbReference type="EMBL" id="KAG9229321.1"/>
    </source>
</evidence>
<keyword evidence="1" id="KW-0472">Membrane</keyword>
<sequence length="336" mass="34410">QSSRFFFSLTKSIIKPINLHPSPSRSPIAYHISHPTSPSIMKSFHLLTMFIALLTSTVLAADENQASVTASSCLYCINVDVGGFCDLAGNRTSHSSLRSSLRKDAQGLPRISLALPYANGLAAFQKITHLPKHCRPVVCDCRQMQLLARQTVISLQDPTPSATTTVIIDDGATMTANDMTTMVESTLNPTTMMSSISPQITASAQTTDIIDTNLSPANGLIASLTSGAASIASEISTAITALPSAAGSAVGQATSAVGSVASVARSGGASLISAASSKASGVISSAASFVSSATSAPSSTSATKPNGAEGFMSQGSLVFAILAVFLGISASFLLFN</sequence>
<name>A0A9P8C1N3_9HELO</name>
<keyword evidence="1" id="KW-0812">Transmembrane</keyword>
<keyword evidence="1" id="KW-1133">Transmembrane helix</keyword>
<gene>
    <name evidence="2" type="ORF">BJ875DRAFT_523770</name>
</gene>
<reference evidence="2" key="1">
    <citation type="journal article" date="2021" name="IMA Fungus">
        <title>Genomic characterization of three marine fungi, including Emericellopsis atlantica sp. nov. with signatures of a generalist lifestyle and marine biomass degradation.</title>
        <authorList>
            <person name="Hagestad O.C."/>
            <person name="Hou L."/>
            <person name="Andersen J.H."/>
            <person name="Hansen E.H."/>
            <person name="Altermark B."/>
            <person name="Li C."/>
            <person name="Kuhnert E."/>
            <person name="Cox R.J."/>
            <person name="Crous P.W."/>
            <person name="Spatafora J.W."/>
            <person name="Lail K."/>
            <person name="Amirebrahimi M."/>
            <person name="Lipzen A."/>
            <person name="Pangilinan J."/>
            <person name="Andreopoulos W."/>
            <person name="Hayes R.D."/>
            <person name="Ng V."/>
            <person name="Grigoriev I.V."/>
            <person name="Jackson S.A."/>
            <person name="Sutton T.D.S."/>
            <person name="Dobson A.D.W."/>
            <person name="Rama T."/>
        </authorList>
    </citation>
    <scope>NUCLEOTIDE SEQUENCE</scope>
    <source>
        <strain evidence="2">TRa018bII</strain>
    </source>
</reference>
<protein>
    <submittedName>
        <fullName evidence="2">Uncharacterized protein</fullName>
    </submittedName>
</protein>
<proteinExistence type="predicted"/>
<organism evidence="2 3">
    <name type="scientific">Amylocarpus encephaloides</name>
    <dbReference type="NCBI Taxonomy" id="45428"/>
    <lineage>
        <taxon>Eukaryota</taxon>
        <taxon>Fungi</taxon>
        <taxon>Dikarya</taxon>
        <taxon>Ascomycota</taxon>
        <taxon>Pezizomycotina</taxon>
        <taxon>Leotiomycetes</taxon>
        <taxon>Helotiales</taxon>
        <taxon>Helotiales incertae sedis</taxon>
        <taxon>Amylocarpus</taxon>
    </lineage>
</organism>
<comment type="caution">
    <text evidence="2">The sequence shown here is derived from an EMBL/GenBank/DDBJ whole genome shotgun (WGS) entry which is preliminary data.</text>
</comment>
<dbReference type="Proteomes" id="UP000824998">
    <property type="component" value="Unassembled WGS sequence"/>
</dbReference>
<evidence type="ECO:0000256" key="1">
    <source>
        <dbReference type="SAM" id="Phobius"/>
    </source>
</evidence>
<dbReference type="AlphaFoldDB" id="A0A9P8C1N3"/>
<dbReference type="EMBL" id="MU251786">
    <property type="protein sequence ID" value="KAG9229321.1"/>
    <property type="molecule type" value="Genomic_DNA"/>
</dbReference>
<feature type="transmembrane region" description="Helical" evidence="1">
    <location>
        <begin position="317"/>
        <end position="335"/>
    </location>
</feature>
<feature type="non-terminal residue" evidence="2">
    <location>
        <position position="1"/>
    </location>
</feature>
<evidence type="ECO:0000313" key="3">
    <source>
        <dbReference type="Proteomes" id="UP000824998"/>
    </source>
</evidence>
<keyword evidence="3" id="KW-1185">Reference proteome</keyword>
<accession>A0A9P8C1N3</accession>